<dbReference type="SUPFAM" id="SSF52540">
    <property type="entry name" value="P-loop containing nucleoside triphosphate hydrolases"/>
    <property type="match status" value="1"/>
</dbReference>
<dbReference type="InterPro" id="IPR019734">
    <property type="entry name" value="TPR_rpt"/>
</dbReference>
<dbReference type="SUPFAM" id="SSF48452">
    <property type="entry name" value="TPR-like"/>
    <property type="match status" value="1"/>
</dbReference>
<dbReference type="InterPro" id="IPR026634">
    <property type="entry name" value="TPST-like"/>
</dbReference>
<feature type="repeat" description="TPR" evidence="2">
    <location>
        <begin position="111"/>
        <end position="144"/>
    </location>
</feature>
<evidence type="ECO:0000256" key="2">
    <source>
        <dbReference type="PROSITE-ProRule" id="PRU00339"/>
    </source>
</evidence>
<dbReference type="InterPro" id="IPR011990">
    <property type="entry name" value="TPR-like_helical_dom_sf"/>
</dbReference>
<evidence type="ECO:0000256" key="1">
    <source>
        <dbReference type="ARBA" id="ARBA00022679"/>
    </source>
</evidence>
<keyword evidence="2" id="KW-0802">TPR repeat</keyword>
<name>A0ABN1AIM2_9SPHN</name>
<feature type="repeat" description="TPR" evidence="2">
    <location>
        <begin position="145"/>
        <end position="178"/>
    </location>
</feature>
<dbReference type="PROSITE" id="PS50005">
    <property type="entry name" value="TPR"/>
    <property type="match status" value="3"/>
</dbReference>
<keyword evidence="4" id="KW-1185">Reference proteome</keyword>
<dbReference type="Pfam" id="PF13181">
    <property type="entry name" value="TPR_8"/>
    <property type="match status" value="2"/>
</dbReference>
<comment type="caution">
    <text evidence="3">The sequence shown here is derived from an EMBL/GenBank/DDBJ whole genome shotgun (WGS) entry which is preliminary data.</text>
</comment>
<proteinExistence type="predicted"/>
<reference evidence="3 4" key="1">
    <citation type="journal article" date="2019" name="Int. J. Syst. Evol. Microbiol.">
        <title>The Global Catalogue of Microorganisms (GCM) 10K type strain sequencing project: providing services to taxonomists for standard genome sequencing and annotation.</title>
        <authorList>
            <consortium name="The Broad Institute Genomics Platform"/>
            <consortium name="The Broad Institute Genome Sequencing Center for Infectious Disease"/>
            <person name="Wu L."/>
            <person name="Ma J."/>
        </authorList>
    </citation>
    <scope>NUCLEOTIDE SEQUENCE [LARGE SCALE GENOMIC DNA]</scope>
    <source>
        <strain evidence="3 4">JCM 14162</strain>
    </source>
</reference>
<dbReference type="SMART" id="SM00028">
    <property type="entry name" value="TPR"/>
    <property type="match status" value="3"/>
</dbReference>
<accession>A0ABN1AIM2</accession>
<evidence type="ECO:0000313" key="4">
    <source>
        <dbReference type="Proteomes" id="UP001500713"/>
    </source>
</evidence>
<gene>
    <name evidence="3" type="ORF">GCM10009096_19170</name>
</gene>
<dbReference type="Proteomes" id="UP001500713">
    <property type="component" value="Unassembled WGS sequence"/>
</dbReference>
<dbReference type="Pfam" id="PF13469">
    <property type="entry name" value="Sulfotransfer_3"/>
    <property type="match status" value="1"/>
</dbReference>
<dbReference type="PANTHER" id="PTHR12788:SF10">
    <property type="entry name" value="PROTEIN-TYROSINE SULFOTRANSFERASE"/>
    <property type="match status" value="1"/>
</dbReference>
<dbReference type="EMBL" id="BAAAEM010000002">
    <property type="protein sequence ID" value="GAA0477442.1"/>
    <property type="molecule type" value="Genomic_DNA"/>
</dbReference>
<keyword evidence="1" id="KW-0808">Transferase</keyword>
<organism evidence="3 4">
    <name type="scientific">Parasphingorhabdus litoris</name>
    <dbReference type="NCBI Taxonomy" id="394733"/>
    <lineage>
        <taxon>Bacteria</taxon>
        <taxon>Pseudomonadati</taxon>
        <taxon>Pseudomonadota</taxon>
        <taxon>Alphaproteobacteria</taxon>
        <taxon>Sphingomonadales</taxon>
        <taxon>Sphingomonadaceae</taxon>
        <taxon>Parasphingorhabdus</taxon>
    </lineage>
</organism>
<protein>
    <submittedName>
        <fullName evidence="3">Tetratricopeptide repeat-containing sulfotransferase family protein</fullName>
    </submittedName>
</protein>
<dbReference type="InterPro" id="IPR027417">
    <property type="entry name" value="P-loop_NTPase"/>
</dbReference>
<dbReference type="Gene3D" id="3.40.50.300">
    <property type="entry name" value="P-loop containing nucleotide triphosphate hydrolases"/>
    <property type="match status" value="1"/>
</dbReference>
<evidence type="ECO:0000313" key="3">
    <source>
        <dbReference type="EMBL" id="GAA0477442.1"/>
    </source>
</evidence>
<sequence length="528" mass="59468">MGARAQDMNDLTLATGLKLLRNKHYEDVHARSIELIKKDVNNPLPYFLLGVVAEEHKNYSKAPELFAKAAELGPDVVHFQIYHARILSTIGQQNAAKASADKAAALNIDDASLADTIGVVYSRAGYHQLAIPFFEKAVSLKQDRANYHYNLAASAQFVGDFETAKQAYSRALKMDDGHYRAWSSLTSLEKQNAENNRLPKLKALFKQAEGDAEGRLQIGHAIAKTLEDLQEYEESLAWLLKAKEAKREQLRYDRAAGQKLFESAKQTFKTGTNLAATSADNIPIFVVGLPRTGTTLVDRILSSHPMVVSGGELNIFAELIKAAVNTPSNMVMDAETFQLAASSDLSGIGEAYIQNTQERANGSRYMVDKMPLNFFYAGLISRALPNARIISLRRGAMDSCLSNFRQLFSTRYSYYNYTFDLEDTAIFYRLYDDLMSHWRSVLPPERFLEIRYEDIVYDQENQTRKLLKFCELKWDEACMRFHENTAPVSTASSVQVRQPLYSGSIGRWKRYGDKLDILKNALGDLVQD</sequence>
<feature type="repeat" description="TPR" evidence="2">
    <location>
        <begin position="43"/>
        <end position="76"/>
    </location>
</feature>
<dbReference type="Gene3D" id="1.25.40.10">
    <property type="entry name" value="Tetratricopeptide repeat domain"/>
    <property type="match status" value="1"/>
</dbReference>
<dbReference type="PANTHER" id="PTHR12788">
    <property type="entry name" value="PROTEIN-TYROSINE SULFOTRANSFERASE 2"/>
    <property type="match status" value="1"/>
</dbReference>